<reference evidence="1" key="1">
    <citation type="submission" date="2022-10" db="EMBL/GenBank/DDBJ databases">
        <title>The complete genomes of actinobacterial strains from the NBC collection.</title>
        <authorList>
            <person name="Joergensen T.S."/>
            <person name="Alvarez Arevalo M."/>
            <person name="Sterndorff E.B."/>
            <person name="Faurdal D."/>
            <person name="Vuksanovic O."/>
            <person name="Mourched A.-S."/>
            <person name="Charusanti P."/>
            <person name="Shaw S."/>
            <person name="Blin K."/>
            <person name="Weber T."/>
        </authorList>
    </citation>
    <scope>NUCLEOTIDE SEQUENCE</scope>
    <source>
        <strain evidence="1">NBC_00049</strain>
    </source>
</reference>
<evidence type="ECO:0000313" key="1">
    <source>
        <dbReference type="EMBL" id="WTU74483.1"/>
    </source>
</evidence>
<name>A0AAU2JSP0_9ACTN</name>
<organism evidence="1">
    <name type="scientific">Streptomyces sp. NBC_00049</name>
    <dbReference type="NCBI Taxonomy" id="2903617"/>
    <lineage>
        <taxon>Bacteria</taxon>
        <taxon>Bacillati</taxon>
        <taxon>Actinomycetota</taxon>
        <taxon>Actinomycetes</taxon>
        <taxon>Kitasatosporales</taxon>
        <taxon>Streptomycetaceae</taxon>
        <taxon>Streptomyces</taxon>
    </lineage>
</organism>
<accession>A0AAU2JSP0</accession>
<protein>
    <submittedName>
        <fullName evidence="1">Uncharacterized protein</fullName>
    </submittedName>
</protein>
<proteinExistence type="predicted"/>
<sequence>MALTAQERMQAAEEAVRQLKESLAGVGVLFPSLGVDGVSAAGTYGLPLVDLGRCNLDTALRLAAVLHERGALPRSRAEAEAGRTS</sequence>
<dbReference type="EMBL" id="CP108264">
    <property type="protein sequence ID" value="WTU74483.1"/>
    <property type="molecule type" value="Genomic_DNA"/>
</dbReference>
<dbReference type="AlphaFoldDB" id="A0AAU2JSP0"/>
<gene>
    <name evidence="1" type="ORF">OG327_14755</name>
</gene>